<dbReference type="GO" id="GO:0051014">
    <property type="term" value="P:actin filament severing"/>
    <property type="evidence" value="ECO:0007669"/>
    <property type="project" value="TreeGrafter"/>
</dbReference>
<protein>
    <submittedName>
        <fullName evidence="3">Gelsolin-like domain-containing protein</fullName>
    </submittedName>
</protein>
<reference evidence="3" key="1">
    <citation type="submission" date="2017-02" db="UniProtKB">
        <authorList>
            <consortium name="WormBaseParasite"/>
        </authorList>
    </citation>
    <scope>IDENTIFICATION</scope>
</reference>
<dbReference type="EMBL" id="UZAE01004050">
    <property type="protein sequence ID" value="VDO00958.1"/>
    <property type="molecule type" value="Genomic_DNA"/>
</dbReference>
<dbReference type="Gene3D" id="3.40.20.10">
    <property type="entry name" value="Severin"/>
    <property type="match status" value="2"/>
</dbReference>
<dbReference type="GO" id="GO:0051016">
    <property type="term" value="P:barbed-end actin filament capping"/>
    <property type="evidence" value="ECO:0007669"/>
    <property type="project" value="TreeGrafter"/>
</dbReference>
<reference evidence="1 2" key="2">
    <citation type="submission" date="2018-11" db="EMBL/GenBank/DDBJ databases">
        <authorList>
            <consortium name="Pathogen Informatics"/>
        </authorList>
    </citation>
    <scope>NUCLEOTIDE SEQUENCE [LARGE SCALE GENOMIC DNA]</scope>
</reference>
<dbReference type="GO" id="GO:0051015">
    <property type="term" value="F:actin filament binding"/>
    <property type="evidence" value="ECO:0007669"/>
    <property type="project" value="InterPro"/>
</dbReference>
<gene>
    <name evidence="1" type="ORF">HNAJ_LOCUS5098</name>
</gene>
<sequence>MQSWSSVDPLISVNDLNYISDLPDANVHLSDSALAGLASVENFSSTKERLRIVAQEKQAPLASFQRSLLPHKDVMLLLIKGRRQVQTRLVAPVAASINSGDCFLLIIPETNSLYAWIGVGANVIENNKVRDIAGWIVKTHDMGFPTGNKEPSLVIIEEDKANNVCSDHLTAFYKALGTSTEDFKASPAGPQDEDLIFEAVVQHTNCIFEVYEDHLEPLSDYWGTPLRHSMLSSSKAFVFDFGSEVYLWTGNQISSKIRAAGIELVQQLYAEPYNYSVCNINPLNPFNGTFFHHAFTN</sequence>
<dbReference type="OrthoDB" id="28894at2759"/>
<dbReference type="GO" id="GO:0008154">
    <property type="term" value="P:actin polymerization or depolymerization"/>
    <property type="evidence" value="ECO:0007669"/>
    <property type="project" value="TreeGrafter"/>
</dbReference>
<evidence type="ECO:0000313" key="3">
    <source>
        <dbReference type="WBParaSite" id="HNAJ_0000510001-mRNA-1"/>
    </source>
</evidence>
<dbReference type="InterPro" id="IPR029006">
    <property type="entry name" value="ADF-H/Gelsolin-like_dom_sf"/>
</dbReference>
<dbReference type="STRING" id="102285.A0A0R3TDG1"/>
<dbReference type="PANTHER" id="PTHR11977:SF45">
    <property type="entry name" value="SUPERVILLIN"/>
    <property type="match status" value="1"/>
</dbReference>
<dbReference type="WBParaSite" id="HNAJ_0000510001-mRNA-1">
    <property type="protein sequence ID" value="HNAJ_0000510001-mRNA-1"/>
    <property type="gene ID" value="HNAJ_0000510001"/>
</dbReference>
<dbReference type="AlphaFoldDB" id="A0A0R3TDG1"/>
<dbReference type="InterPro" id="IPR007122">
    <property type="entry name" value="Villin/Gelsolin"/>
</dbReference>
<organism evidence="3">
    <name type="scientific">Rodentolepis nana</name>
    <name type="common">Dwarf tapeworm</name>
    <name type="synonym">Hymenolepis nana</name>
    <dbReference type="NCBI Taxonomy" id="102285"/>
    <lineage>
        <taxon>Eukaryota</taxon>
        <taxon>Metazoa</taxon>
        <taxon>Spiralia</taxon>
        <taxon>Lophotrochozoa</taxon>
        <taxon>Platyhelminthes</taxon>
        <taxon>Cestoda</taxon>
        <taxon>Eucestoda</taxon>
        <taxon>Cyclophyllidea</taxon>
        <taxon>Hymenolepididae</taxon>
        <taxon>Rodentolepis</taxon>
    </lineage>
</organism>
<dbReference type="SUPFAM" id="SSF55753">
    <property type="entry name" value="Actin depolymerizing proteins"/>
    <property type="match status" value="2"/>
</dbReference>
<dbReference type="GO" id="GO:0005546">
    <property type="term" value="F:phosphatidylinositol-4,5-bisphosphate binding"/>
    <property type="evidence" value="ECO:0007669"/>
    <property type="project" value="TreeGrafter"/>
</dbReference>
<keyword evidence="2" id="KW-1185">Reference proteome</keyword>
<dbReference type="PANTHER" id="PTHR11977">
    <property type="entry name" value="VILLIN"/>
    <property type="match status" value="1"/>
</dbReference>
<evidence type="ECO:0000313" key="2">
    <source>
        <dbReference type="Proteomes" id="UP000278807"/>
    </source>
</evidence>
<evidence type="ECO:0000313" key="1">
    <source>
        <dbReference type="EMBL" id="VDO00958.1"/>
    </source>
</evidence>
<dbReference type="GO" id="GO:0015629">
    <property type="term" value="C:actin cytoskeleton"/>
    <property type="evidence" value="ECO:0007669"/>
    <property type="project" value="TreeGrafter"/>
</dbReference>
<proteinExistence type="predicted"/>
<name>A0A0R3TDG1_RODNA</name>
<accession>A0A0R3TDG1</accession>
<dbReference type="GO" id="GO:0005737">
    <property type="term" value="C:cytoplasm"/>
    <property type="evidence" value="ECO:0007669"/>
    <property type="project" value="TreeGrafter"/>
</dbReference>
<dbReference type="Proteomes" id="UP000278807">
    <property type="component" value="Unassembled WGS sequence"/>
</dbReference>